<name>A0ABT3SLR0_9MYCO</name>
<comment type="caution">
    <text evidence="1">The sequence shown here is derived from an EMBL/GenBank/DDBJ whole genome shotgun (WGS) entry which is preliminary data.</text>
</comment>
<reference evidence="1 2" key="1">
    <citation type="submission" date="2022-11" db="EMBL/GenBank/DDBJ databases">
        <title>Mycobacterium sp. nov.</title>
        <authorList>
            <person name="Papic B."/>
            <person name="Spicic S."/>
            <person name="Duvnjak S."/>
        </authorList>
    </citation>
    <scope>NUCLEOTIDE SEQUENCE [LARGE SCALE GENOMIC DNA]</scope>
    <source>
        <strain evidence="1 2">CVI_P4</strain>
    </source>
</reference>
<evidence type="ECO:0000313" key="1">
    <source>
        <dbReference type="EMBL" id="MCX2940456.1"/>
    </source>
</evidence>
<dbReference type="Proteomes" id="UP001300745">
    <property type="component" value="Unassembled WGS sequence"/>
</dbReference>
<evidence type="ECO:0000313" key="2">
    <source>
        <dbReference type="Proteomes" id="UP001300745"/>
    </source>
</evidence>
<dbReference type="EMBL" id="JAPJDO010000040">
    <property type="protein sequence ID" value="MCX2940456.1"/>
    <property type="molecule type" value="Genomic_DNA"/>
</dbReference>
<keyword evidence="2" id="KW-1185">Reference proteome</keyword>
<gene>
    <name evidence="1" type="ORF">ORI27_27565</name>
</gene>
<sequence length="75" mass="8081">MTVTLSPDSIEMSHVSGRLGALKSRGVPDDDPRVAECRDALAYCRLRNSIAAEGRQLSPASITRLVSQLREVVAS</sequence>
<proteinExistence type="predicted"/>
<protein>
    <submittedName>
        <fullName evidence="1">Uncharacterized protein</fullName>
    </submittedName>
</protein>
<accession>A0ABT3SLR0</accession>
<organism evidence="1 2">
    <name type="scientific">Mycobacterium pinniadriaticum</name>
    <dbReference type="NCBI Taxonomy" id="2994102"/>
    <lineage>
        <taxon>Bacteria</taxon>
        <taxon>Bacillati</taxon>
        <taxon>Actinomycetota</taxon>
        <taxon>Actinomycetes</taxon>
        <taxon>Mycobacteriales</taxon>
        <taxon>Mycobacteriaceae</taxon>
        <taxon>Mycobacterium</taxon>
    </lineage>
</organism>
<dbReference type="RefSeq" id="WP_266000313.1">
    <property type="nucleotide sequence ID" value="NZ_JAPJDN010000040.1"/>
</dbReference>